<dbReference type="Pfam" id="PF02810">
    <property type="entry name" value="SEC-C"/>
    <property type="match status" value="1"/>
</dbReference>
<dbReference type="EMBL" id="LS483250">
    <property type="protein sequence ID" value="SQD80380.1"/>
    <property type="molecule type" value="Genomic_DNA"/>
</dbReference>
<dbReference type="KEGG" id="mya:MORIYA_3928"/>
<organism evidence="2 3">
    <name type="scientific">Moritella yayanosii</name>
    <dbReference type="NCBI Taxonomy" id="69539"/>
    <lineage>
        <taxon>Bacteria</taxon>
        <taxon>Pseudomonadati</taxon>
        <taxon>Pseudomonadota</taxon>
        <taxon>Gammaproteobacteria</taxon>
        <taxon>Alteromonadales</taxon>
        <taxon>Moritellaceae</taxon>
        <taxon>Moritella</taxon>
    </lineage>
</organism>
<dbReference type="InterPro" id="IPR004027">
    <property type="entry name" value="SEC_C_motif"/>
</dbReference>
<dbReference type="SUPFAM" id="SSF103642">
    <property type="entry name" value="Sec-C motif"/>
    <property type="match status" value="1"/>
</dbReference>
<gene>
    <name evidence="2" type="ORF">MORIYA_3928</name>
</gene>
<protein>
    <recommendedName>
        <fullName evidence="1">YchJ-like middle NTF2-like domain-containing protein</fullName>
    </recommendedName>
</protein>
<dbReference type="NCBIfam" id="NF002449">
    <property type="entry name" value="PRK01617.1"/>
    <property type="match status" value="1"/>
</dbReference>
<dbReference type="PANTHER" id="PTHR33747">
    <property type="entry name" value="UPF0225 PROTEIN SCO1677"/>
    <property type="match status" value="1"/>
</dbReference>
<keyword evidence="3" id="KW-1185">Reference proteome</keyword>
<reference evidence="3" key="1">
    <citation type="submission" date="2018-05" db="EMBL/GenBank/DDBJ databases">
        <authorList>
            <person name="Cea G.-C."/>
            <person name="William W."/>
        </authorList>
    </citation>
    <scope>NUCLEOTIDE SEQUENCE [LARGE SCALE GENOMIC DNA]</scope>
    <source>
        <strain evidence="3">DB21MT 5</strain>
    </source>
</reference>
<dbReference type="InterPro" id="IPR048469">
    <property type="entry name" value="YchJ-like_M"/>
</dbReference>
<dbReference type="Proteomes" id="UP000250163">
    <property type="component" value="Chromosome MORIYA"/>
</dbReference>
<dbReference type="PANTHER" id="PTHR33747:SF1">
    <property type="entry name" value="ADENYLATE CYCLASE-ASSOCIATED CAP C-TERMINAL DOMAIN-CONTAINING PROTEIN"/>
    <property type="match status" value="1"/>
</dbReference>
<accession>A0A330LU37</accession>
<dbReference type="InterPro" id="IPR032710">
    <property type="entry name" value="NTF2-like_dom_sf"/>
</dbReference>
<name>A0A330LU37_9GAMM</name>
<proteinExistence type="predicted"/>
<dbReference type="NCBIfam" id="NF002486">
    <property type="entry name" value="PRK01752.1"/>
    <property type="match status" value="1"/>
</dbReference>
<evidence type="ECO:0000313" key="2">
    <source>
        <dbReference type="EMBL" id="SQD80380.1"/>
    </source>
</evidence>
<dbReference type="Gene3D" id="3.10.450.50">
    <property type="match status" value="1"/>
</dbReference>
<dbReference type="Pfam" id="PF17775">
    <property type="entry name" value="YchJ_M-like"/>
    <property type="match status" value="1"/>
</dbReference>
<dbReference type="AlphaFoldDB" id="A0A330LU37"/>
<feature type="domain" description="YchJ-like middle NTF2-like" evidence="1">
    <location>
        <begin position="29"/>
        <end position="127"/>
    </location>
</feature>
<dbReference type="RefSeq" id="WP_112717683.1">
    <property type="nucleotide sequence ID" value="NZ_LS483250.1"/>
</dbReference>
<sequence>MHISCSCGLAIPFKDCCGKYIYGTATPITAEQLMRSRYSAYVNNVPIYLMATHHPDFIADLNEDLITETAENTPWLRLEIIVSQGDEESATGIVEFKAWFQDGEQEACLHERSNFVFQDQQWFYTHGELNPAPLKQSRNDPCLCGSDKKYKKCCG</sequence>
<evidence type="ECO:0000313" key="3">
    <source>
        <dbReference type="Proteomes" id="UP000250163"/>
    </source>
</evidence>
<evidence type="ECO:0000259" key="1">
    <source>
        <dbReference type="Pfam" id="PF17775"/>
    </source>
</evidence>
<dbReference type="OrthoDB" id="21421at2"/>
<dbReference type="SUPFAM" id="SSF54427">
    <property type="entry name" value="NTF2-like"/>
    <property type="match status" value="1"/>
</dbReference>